<evidence type="ECO:0000259" key="13">
    <source>
        <dbReference type="PROSITE" id="PS50885"/>
    </source>
</evidence>
<dbReference type="InterPro" id="IPR003660">
    <property type="entry name" value="HAMP_dom"/>
</dbReference>
<dbReference type="InterPro" id="IPR036890">
    <property type="entry name" value="HATPase_C_sf"/>
</dbReference>
<dbReference type="GO" id="GO:0000155">
    <property type="term" value="F:phosphorelay sensor kinase activity"/>
    <property type="evidence" value="ECO:0007669"/>
    <property type="project" value="InterPro"/>
</dbReference>
<feature type="transmembrane region" description="Helical" evidence="11">
    <location>
        <begin position="12"/>
        <end position="32"/>
    </location>
</feature>
<evidence type="ECO:0000256" key="9">
    <source>
        <dbReference type="ARBA" id="ARBA00023012"/>
    </source>
</evidence>
<proteinExistence type="predicted"/>
<comment type="catalytic activity">
    <reaction evidence="1">
        <text>ATP + protein L-histidine = ADP + protein N-phospho-L-histidine.</text>
        <dbReference type="EC" id="2.7.13.3"/>
    </reaction>
</comment>
<dbReference type="PANTHER" id="PTHR45436:SF5">
    <property type="entry name" value="SENSOR HISTIDINE KINASE TRCS"/>
    <property type="match status" value="1"/>
</dbReference>
<dbReference type="Gene3D" id="3.30.565.10">
    <property type="entry name" value="Histidine kinase-like ATPase, C-terminal domain"/>
    <property type="match status" value="1"/>
</dbReference>
<evidence type="ECO:0000256" key="10">
    <source>
        <dbReference type="ARBA" id="ARBA00023136"/>
    </source>
</evidence>
<dbReference type="Proteomes" id="UP000396862">
    <property type="component" value="Unassembled WGS sequence"/>
</dbReference>
<evidence type="ECO:0000313" key="16">
    <source>
        <dbReference type="Proteomes" id="UP000240621"/>
    </source>
</evidence>
<dbReference type="AlphaFoldDB" id="A0A2P8CBK4"/>
<evidence type="ECO:0000313" key="14">
    <source>
        <dbReference type="EMBL" id="GET22909.1"/>
    </source>
</evidence>
<dbReference type="PROSITE" id="PS50885">
    <property type="entry name" value="HAMP"/>
    <property type="match status" value="1"/>
</dbReference>
<dbReference type="EMBL" id="BLAU01000001">
    <property type="protein sequence ID" value="GET22909.1"/>
    <property type="molecule type" value="Genomic_DNA"/>
</dbReference>
<dbReference type="InterPro" id="IPR005467">
    <property type="entry name" value="His_kinase_dom"/>
</dbReference>
<dbReference type="SUPFAM" id="SSF47384">
    <property type="entry name" value="Homodimeric domain of signal transducing histidine kinase"/>
    <property type="match status" value="1"/>
</dbReference>
<organism evidence="15 16">
    <name type="scientific">Prolixibacter denitrificans</name>
    <dbReference type="NCBI Taxonomy" id="1541063"/>
    <lineage>
        <taxon>Bacteria</taxon>
        <taxon>Pseudomonadati</taxon>
        <taxon>Bacteroidota</taxon>
        <taxon>Bacteroidia</taxon>
        <taxon>Marinilabiliales</taxon>
        <taxon>Prolixibacteraceae</taxon>
        <taxon>Prolixibacter</taxon>
    </lineage>
</organism>
<evidence type="ECO:0000313" key="17">
    <source>
        <dbReference type="Proteomes" id="UP000396862"/>
    </source>
</evidence>
<dbReference type="InterPro" id="IPR036097">
    <property type="entry name" value="HisK_dim/P_sf"/>
</dbReference>
<keyword evidence="4" id="KW-0597">Phosphoprotein</keyword>
<keyword evidence="8 11" id="KW-1133">Transmembrane helix</keyword>
<dbReference type="Pfam" id="PF00512">
    <property type="entry name" value="HisKA"/>
    <property type="match status" value="1"/>
</dbReference>
<dbReference type="PANTHER" id="PTHR45436">
    <property type="entry name" value="SENSOR HISTIDINE KINASE YKOH"/>
    <property type="match status" value="1"/>
</dbReference>
<evidence type="ECO:0000256" key="5">
    <source>
        <dbReference type="ARBA" id="ARBA00022679"/>
    </source>
</evidence>
<dbReference type="CDD" id="cd06225">
    <property type="entry name" value="HAMP"/>
    <property type="match status" value="1"/>
</dbReference>
<dbReference type="InterPro" id="IPR004358">
    <property type="entry name" value="Sig_transdc_His_kin-like_C"/>
</dbReference>
<evidence type="ECO:0000256" key="2">
    <source>
        <dbReference type="ARBA" id="ARBA00004370"/>
    </source>
</evidence>
<dbReference type="SMART" id="SM00387">
    <property type="entry name" value="HATPase_c"/>
    <property type="match status" value="1"/>
</dbReference>
<dbReference type="Pfam" id="PF00672">
    <property type="entry name" value="HAMP"/>
    <property type="match status" value="1"/>
</dbReference>
<dbReference type="OrthoDB" id="594725at2"/>
<keyword evidence="17" id="KW-1185">Reference proteome</keyword>
<dbReference type="CDD" id="cd00075">
    <property type="entry name" value="HATPase"/>
    <property type="match status" value="1"/>
</dbReference>
<comment type="caution">
    <text evidence="15">The sequence shown here is derived from an EMBL/GenBank/DDBJ whole genome shotgun (WGS) entry which is preliminary data.</text>
</comment>
<evidence type="ECO:0000256" key="8">
    <source>
        <dbReference type="ARBA" id="ARBA00022989"/>
    </source>
</evidence>
<dbReference type="InterPro" id="IPR013727">
    <property type="entry name" value="2CSK_N"/>
</dbReference>
<protein>
    <recommendedName>
        <fullName evidence="3">histidine kinase</fullName>
        <ecNumber evidence="3">2.7.13.3</ecNumber>
    </recommendedName>
</protein>
<evidence type="ECO:0000256" key="7">
    <source>
        <dbReference type="ARBA" id="ARBA00022777"/>
    </source>
</evidence>
<feature type="domain" description="Histidine kinase" evidence="12">
    <location>
        <begin position="246"/>
        <end position="462"/>
    </location>
</feature>
<dbReference type="InterPro" id="IPR003661">
    <property type="entry name" value="HisK_dim/P_dom"/>
</dbReference>
<dbReference type="RefSeq" id="WP_106542563.1">
    <property type="nucleotide sequence ID" value="NZ_BLAU01000001.1"/>
</dbReference>
<gene>
    <name evidence="15" type="ORF">CLV93_10690</name>
    <name evidence="14" type="ORF">JCM18694_31550</name>
</gene>
<dbReference type="InterPro" id="IPR050428">
    <property type="entry name" value="TCS_sensor_his_kinase"/>
</dbReference>
<dbReference type="Pfam" id="PF02518">
    <property type="entry name" value="HATPase_c"/>
    <property type="match status" value="1"/>
</dbReference>
<evidence type="ECO:0000256" key="1">
    <source>
        <dbReference type="ARBA" id="ARBA00000085"/>
    </source>
</evidence>
<keyword evidence="10 11" id="KW-0472">Membrane</keyword>
<dbReference type="SMART" id="SM00388">
    <property type="entry name" value="HisKA"/>
    <property type="match status" value="1"/>
</dbReference>
<keyword evidence="7 15" id="KW-0418">Kinase</keyword>
<keyword evidence="5" id="KW-0808">Transferase</keyword>
<accession>A0A2P8CBK4</accession>
<reference evidence="14 17" key="2">
    <citation type="submission" date="2019-10" db="EMBL/GenBank/DDBJ databases">
        <title>Prolixibacter strains distinguished by the presence of nitrate reductase genes were adept at nitrate-dependent anaerobic corrosion of metallic iron and carbon steel.</title>
        <authorList>
            <person name="Iino T."/>
            <person name="Shono N."/>
            <person name="Ito K."/>
            <person name="Nakamura R."/>
            <person name="Sueoka K."/>
            <person name="Harayama S."/>
            <person name="Ohkuma M."/>
        </authorList>
    </citation>
    <scope>NUCLEOTIDE SEQUENCE [LARGE SCALE GENOMIC DNA]</scope>
    <source>
        <strain evidence="14 17">MIC1-1</strain>
    </source>
</reference>
<dbReference type="PROSITE" id="PS50109">
    <property type="entry name" value="HIS_KIN"/>
    <property type="match status" value="1"/>
</dbReference>
<evidence type="ECO:0000259" key="12">
    <source>
        <dbReference type="PROSITE" id="PS50109"/>
    </source>
</evidence>
<dbReference type="EC" id="2.7.13.3" evidence="3"/>
<keyword evidence="6 11" id="KW-0812">Transmembrane</keyword>
<dbReference type="Proteomes" id="UP000240621">
    <property type="component" value="Unassembled WGS sequence"/>
</dbReference>
<feature type="domain" description="HAMP" evidence="13">
    <location>
        <begin position="185"/>
        <end position="238"/>
    </location>
</feature>
<evidence type="ECO:0000256" key="11">
    <source>
        <dbReference type="SAM" id="Phobius"/>
    </source>
</evidence>
<sequence>MRLSFSNRIALYYMGTTAILTLVVFFFIYMVVHQSVYRHLDSELSAESEQLNEGFVILDGEIVMTNPYEWNENEHEQVEVNPIFMQISDVHGQIIKRTPNLYGDSLNVYLNRTASFFINTTLSKQPVRQLQTPIFNSLHELKGYMDMAVPLESTIVVLRNLRSVLMLAFPIVLILLFFITSLIARRSIHPVFRLTETAEKISRENLGERIPLPLHEDELYTLTQTINQLLERLEDAVIREKQFTSDASHELRTPLSILKGTLEVMLRKSREPEYYIEKISSSLSEVNRMSDLVDKLLMLARYEGDEAPVHLSSVDVQDLLEGVLARFETRFAEKNLKLALDFTPEIVLRTDRFMLEQVVENLITNAIKYSPANSKISISLKKQGNAAILALADEGPGIPKHALDGIFDRFYRVDESRNSFIEGNGLGLALVRRFCGLLRIKPEVKSEPGKGTEFILFFPEENMIETDI</sequence>
<dbReference type="FunFam" id="3.30.565.10:FF:000006">
    <property type="entry name" value="Sensor histidine kinase WalK"/>
    <property type="match status" value="1"/>
</dbReference>
<dbReference type="FunFam" id="1.10.287.130:FF:000001">
    <property type="entry name" value="Two-component sensor histidine kinase"/>
    <property type="match status" value="1"/>
</dbReference>
<dbReference type="SMART" id="SM00304">
    <property type="entry name" value="HAMP"/>
    <property type="match status" value="1"/>
</dbReference>
<dbReference type="CDD" id="cd00082">
    <property type="entry name" value="HisKA"/>
    <property type="match status" value="1"/>
</dbReference>
<keyword evidence="9" id="KW-0902">Two-component regulatory system</keyword>
<evidence type="ECO:0000256" key="4">
    <source>
        <dbReference type="ARBA" id="ARBA00022553"/>
    </source>
</evidence>
<dbReference type="EMBL" id="PYGC01000006">
    <property type="protein sequence ID" value="PSK82346.1"/>
    <property type="molecule type" value="Genomic_DNA"/>
</dbReference>
<evidence type="ECO:0000256" key="6">
    <source>
        <dbReference type="ARBA" id="ARBA00022692"/>
    </source>
</evidence>
<comment type="subcellular location">
    <subcellularLocation>
        <location evidence="2">Membrane</location>
    </subcellularLocation>
</comment>
<dbReference type="Pfam" id="PF08521">
    <property type="entry name" value="2CSK_N"/>
    <property type="match status" value="1"/>
</dbReference>
<reference evidence="15 16" key="1">
    <citation type="submission" date="2018-03" db="EMBL/GenBank/DDBJ databases">
        <title>Genomic Encyclopedia of Archaeal and Bacterial Type Strains, Phase II (KMG-II): from individual species to whole genera.</title>
        <authorList>
            <person name="Goeker M."/>
        </authorList>
    </citation>
    <scope>NUCLEOTIDE SEQUENCE [LARGE SCALE GENOMIC DNA]</scope>
    <source>
        <strain evidence="15 16">DSM 27267</strain>
    </source>
</reference>
<feature type="transmembrane region" description="Helical" evidence="11">
    <location>
        <begin position="164"/>
        <end position="184"/>
    </location>
</feature>
<dbReference type="Gene3D" id="6.10.340.10">
    <property type="match status" value="1"/>
</dbReference>
<evidence type="ECO:0000313" key="15">
    <source>
        <dbReference type="EMBL" id="PSK82346.1"/>
    </source>
</evidence>
<dbReference type="InterPro" id="IPR003594">
    <property type="entry name" value="HATPase_dom"/>
</dbReference>
<dbReference type="PRINTS" id="PR00344">
    <property type="entry name" value="BCTRLSENSOR"/>
</dbReference>
<dbReference type="GO" id="GO:0005886">
    <property type="term" value="C:plasma membrane"/>
    <property type="evidence" value="ECO:0007669"/>
    <property type="project" value="TreeGrafter"/>
</dbReference>
<dbReference type="SUPFAM" id="SSF55874">
    <property type="entry name" value="ATPase domain of HSP90 chaperone/DNA topoisomerase II/histidine kinase"/>
    <property type="match status" value="1"/>
</dbReference>
<dbReference type="Gene3D" id="1.10.287.130">
    <property type="match status" value="1"/>
</dbReference>
<name>A0A2P8CBK4_9BACT</name>
<evidence type="ECO:0000256" key="3">
    <source>
        <dbReference type="ARBA" id="ARBA00012438"/>
    </source>
</evidence>
<dbReference type="SUPFAM" id="SSF158472">
    <property type="entry name" value="HAMP domain-like"/>
    <property type="match status" value="1"/>
</dbReference>